<comment type="similarity">
    <text evidence="12">Belongs to the tetrahydrofolate dehydrogenase/cyclohydrolase family.</text>
</comment>
<feature type="binding site" evidence="12">
    <location>
        <begin position="166"/>
        <end position="168"/>
    </location>
    <ligand>
        <name>NADP(+)</name>
        <dbReference type="ChEBI" id="CHEBI:58349"/>
    </ligand>
</feature>
<dbReference type="RefSeq" id="WP_013048925.1">
    <property type="nucleotide sequence ID" value="NC_014011.1"/>
</dbReference>
<keyword evidence="7 12" id="KW-0560">Oxidoreductase</keyword>
<dbReference type="GO" id="GO:0005829">
    <property type="term" value="C:cytosol"/>
    <property type="evidence" value="ECO:0007669"/>
    <property type="project" value="TreeGrafter"/>
</dbReference>
<name>D5EGI0_AMICL</name>
<accession>D5EGI0</accession>
<comment type="function">
    <text evidence="12">Catalyzes the oxidation of 5,10-methylenetetrahydrofolate to 5,10-methenyltetrahydrofolate and then the hydrolysis of 5,10-methenyltetrahydrofolate to 10-formyltetrahydrofolate.</text>
</comment>
<dbReference type="GO" id="GO:0004477">
    <property type="term" value="F:methenyltetrahydrofolate cyclohydrolase activity"/>
    <property type="evidence" value="ECO:0007669"/>
    <property type="project" value="UniProtKB-UniRule"/>
</dbReference>
<dbReference type="InterPro" id="IPR020631">
    <property type="entry name" value="THF_DH/CycHdrlase_NAD-bd_dom"/>
</dbReference>
<dbReference type="InterPro" id="IPR046346">
    <property type="entry name" value="Aminoacid_DH-like_N_sf"/>
</dbReference>
<dbReference type="GO" id="GO:0035999">
    <property type="term" value="P:tetrahydrofolate interconversion"/>
    <property type="evidence" value="ECO:0007669"/>
    <property type="project" value="UniProtKB-UniRule"/>
</dbReference>
<dbReference type="PANTHER" id="PTHR48099">
    <property type="entry name" value="C-1-TETRAHYDROFOLATE SYNTHASE, CYTOPLASMIC-RELATED"/>
    <property type="match status" value="1"/>
</dbReference>
<dbReference type="NCBIfam" id="NF010783">
    <property type="entry name" value="PRK14186.1"/>
    <property type="match status" value="1"/>
</dbReference>
<keyword evidence="6 12" id="KW-0521">NADP</keyword>
<evidence type="ECO:0000256" key="5">
    <source>
        <dbReference type="ARBA" id="ARBA00022801"/>
    </source>
</evidence>
<dbReference type="EC" id="1.5.1.5" evidence="12"/>
<dbReference type="InterPro" id="IPR000672">
    <property type="entry name" value="THF_DH/CycHdrlase"/>
</dbReference>
<feature type="domain" description="Tetrahydrofolate dehydrogenase/cyclohydrolase NAD(P)-binding" evidence="14">
    <location>
        <begin position="140"/>
        <end position="277"/>
    </location>
</feature>
<gene>
    <name evidence="12" type="primary">folD</name>
    <name evidence="15" type="ordered locus">Amico_1545</name>
</gene>
<keyword evidence="4 12" id="KW-0658">Purine biosynthesis</keyword>
<evidence type="ECO:0000256" key="12">
    <source>
        <dbReference type="HAMAP-Rule" id="MF_01576"/>
    </source>
</evidence>
<dbReference type="GO" id="GO:0000105">
    <property type="term" value="P:L-histidine biosynthetic process"/>
    <property type="evidence" value="ECO:0007669"/>
    <property type="project" value="UniProtKB-KW"/>
</dbReference>
<proteinExistence type="inferred from homology"/>
<organism evidence="15 16">
    <name type="scientific">Aminobacterium colombiense (strain DSM 12261 / ALA-1)</name>
    <dbReference type="NCBI Taxonomy" id="572547"/>
    <lineage>
        <taxon>Bacteria</taxon>
        <taxon>Thermotogati</taxon>
        <taxon>Synergistota</taxon>
        <taxon>Synergistia</taxon>
        <taxon>Synergistales</taxon>
        <taxon>Aminobacteriaceae</taxon>
        <taxon>Aminobacterium</taxon>
    </lineage>
</organism>
<dbReference type="NCBIfam" id="NF010785">
    <property type="entry name" value="PRK14188.1"/>
    <property type="match status" value="1"/>
</dbReference>
<protein>
    <recommendedName>
        <fullName evidence="12">Bifunctional protein FolD</fullName>
    </recommendedName>
    <domain>
        <recommendedName>
            <fullName evidence="12">Methylenetetrahydrofolate dehydrogenase</fullName>
            <ecNumber evidence="12">1.5.1.5</ecNumber>
        </recommendedName>
    </domain>
    <domain>
        <recommendedName>
            <fullName evidence="12">Methenyltetrahydrofolate cyclohydrolase</fullName>
            <ecNumber evidence="12">3.5.4.9</ecNumber>
        </recommendedName>
    </domain>
</protein>
<dbReference type="eggNOG" id="COG0190">
    <property type="taxonomic scope" value="Bacteria"/>
</dbReference>
<evidence type="ECO:0000256" key="11">
    <source>
        <dbReference type="ARBA" id="ARBA00036357"/>
    </source>
</evidence>
<evidence type="ECO:0000256" key="4">
    <source>
        <dbReference type="ARBA" id="ARBA00022755"/>
    </source>
</evidence>
<evidence type="ECO:0000256" key="8">
    <source>
        <dbReference type="ARBA" id="ARBA00023102"/>
    </source>
</evidence>
<dbReference type="PROSITE" id="PS00766">
    <property type="entry name" value="THF_DHG_CYH_1"/>
    <property type="match status" value="1"/>
</dbReference>
<sequence length="281" mass="29892">MKAHILDGKKVAADVVASIKKEVEEIKAQGKHVPGLAVVLVGENPASKVYVGQKEKKCKEVGFNSFLHKLPASTTEEELLKLIDTLNNDRAIDGILVQLPLPEQINTDKVLMAIAPSKDVDGFHPVNMGNLVTGLPAVHPCTPKGIMYILDAYNIDIEGKHAVVVGRSNIVGKPIAHLLLDRNATVTICHSRTKDLAAIVRQADIVVAAVGRPRMITASMVKEGAVVIDVGINRLEDGLVGDVDFEGVAEVASWITPVPGGVGPLTIAMLLQNALEAGLKK</sequence>
<dbReference type="OrthoDB" id="9803580at2"/>
<feature type="binding site" evidence="12">
    <location>
        <position position="232"/>
    </location>
    <ligand>
        <name>NADP(+)</name>
        <dbReference type="ChEBI" id="CHEBI:58349"/>
    </ligand>
</feature>
<dbReference type="STRING" id="572547.Amico_1545"/>
<evidence type="ECO:0000256" key="2">
    <source>
        <dbReference type="ARBA" id="ARBA00022563"/>
    </source>
</evidence>
<dbReference type="PANTHER" id="PTHR48099:SF5">
    <property type="entry name" value="C-1-TETRAHYDROFOLATE SYNTHASE, CYTOPLASMIC"/>
    <property type="match status" value="1"/>
</dbReference>
<dbReference type="Pfam" id="PF00763">
    <property type="entry name" value="THF_DHG_CYH"/>
    <property type="match status" value="1"/>
</dbReference>
<dbReference type="HAMAP" id="MF_01576">
    <property type="entry name" value="THF_DHG_CYH"/>
    <property type="match status" value="1"/>
</dbReference>
<dbReference type="FunFam" id="3.40.50.10860:FF:000001">
    <property type="entry name" value="Bifunctional protein FolD"/>
    <property type="match status" value="1"/>
</dbReference>
<dbReference type="PRINTS" id="PR00085">
    <property type="entry name" value="THFDHDRGNASE"/>
</dbReference>
<keyword evidence="16" id="KW-1185">Reference proteome</keyword>
<dbReference type="NCBIfam" id="NF008058">
    <property type="entry name" value="PRK10792.1"/>
    <property type="match status" value="1"/>
</dbReference>
<dbReference type="Gene3D" id="3.40.50.720">
    <property type="entry name" value="NAD(P)-binding Rossmann-like Domain"/>
    <property type="match status" value="1"/>
</dbReference>
<dbReference type="GO" id="GO:0004488">
    <property type="term" value="F:methylenetetrahydrofolate dehydrogenase (NADP+) activity"/>
    <property type="evidence" value="ECO:0007669"/>
    <property type="project" value="UniProtKB-UniRule"/>
</dbReference>
<keyword evidence="9 12" id="KW-0486">Methionine biosynthesis</keyword>
<dbReference type="EMBL" id="CP001997">
    <property type="protein sequence ID" value="ADE57662.1"/>
    <property type="molecule type" value="Genomic_DNA"/>
</dbReference>
<evidence type="ECO:0000259" key="14">
    <source>
        <dbReference type="Pfam" id="PF02882"/>
    </source>
</evidence>
<keyword evidence="3 12" id="KW-0028">Amino-acid biosynthesis</keyword>
<evidence type="ECO:0000313" key="15">
    <source>
        <dbReference type="EMBL" id="ADE57662.1"/>
    </source>
</evidence>
<keyword evidence="2 12" id="KW-0554">One-carbon metabolism</keyword>
<keyword evidence="5 12" id="KW-0378">Hydrolase</keyword>
<comment type="catalytic activity">
    <reaction evidence="11 12">
        <text>(6R)-5,10-methenyltetrahydrofolate + H2O = (6R)-10-formyltetrahydrofolate + H(+)</text>
        <dbReference type="Rhea" id="RHEA:23700"/>
        <dbReference type="ChEBI" id="CHEBI:15377"/>
        <dbReference type="ChEBI" id="CHEBI:15378"/>
        <dbReference type="ChEBI" id="CHEBI:57455"/>
        <dbReference type="ChEBI" id="CHEBI:195366"/>
        <dbReference type="EC" id="3.5.4.9"/>
    </reaction>
</comment>
<dbReference type="GO" id="GO:0006164">
    <property type="term" value="P:purine nucleotide biosynthetic process"/>
    <property type="evidence" value="ECO:0007669"/>
    <property type="project" value="UniProtKB-KW"/>
</dbReference>
<dbReference type="EC" id="3.5.4.9" evidence="12"/>
<dbReference type="Gene3D" id="3.40.50.10860">
    <property type="entry name" value="Leucine Dehydrogenase, chain A, domain 1"/>
    <property type="match status" value="1"/>
</dbReference>
<comment type="catalytic activity">
    <reaction evidence="12">
        <text>(6R)-5,10-methylene-5,6,7,8-tetrahydrofolate + NADP(+) = (6R)-5,10-methenyltetrahydrofolate + NADPH</text>
        <dbReference type="Rhea" id="RHEA:22812"/>
        <dbReference type="ChEBI" id="CHEBI:15636"/>
        <dbReference type="ChEBI" id="CHEBI:57455"/>
        <dbReference type="ChEBI" id="CHEBI:57783"/>
        <dbReference type="ChEBI" id="CHEBI:58349"/>
        <dbReference type="EC" id="1.5.1.5"/>
    </reaction>
</comment>
<comment type="subunit">
    <text evidence="12">Homodimer.</text>
</comment>
<comment type="caution">
    <text evidence="12">Lacks conserved residue(s) required for the propagation of feature annotation.</text>
</comment>
<feature type="domain" description="Tetrahydrofolate dehydrogenase/cyclohydrolase catalytic" evidence="13">
    <location>
        <begin position="6"/>
        <end position="121"/>
    </location>
</feature>
<dbReference type="Pfam" id="PF02882">
    <property type="entry name" value="THF_DHG_CYH_C"/>
    <property type="match status" value="1"/>
</dbReference>
<dbReference type="GO" id="GO:0009086">
    <property type="term" value="P:methionine biosynthetic process"/>
    <property type="evidence" value="ECO:0007669"/>
    <property type="project" value="UniProtKB-KW"/>
</dbReference>
<dbReference type="Proteomes" id="UP000002366">
    <property type="component" value="Chromosome"/>
</dbReference>
<dbReference type="SUPFAM" id="SSF53223">
    <property type="entry name" value="Aminoacid dehydrogenase-like, N-terminal domain"/>
    <property type="match status" value="1"/>
</dbReference>
<dbReference type="SUPFAM" id="SSF51735">
    <property type="entry name" value="NAD(P)-binding Rossmann-fold domains"/>
    <property type="match status" value="1"/>
</dbReference>
<dbReference type="InterPro" id="IPR020630">
    <property type="entry name" value="THF_DH/CycHdrlase_cat_dom"/>
</dbReference>
<dbReference type="AlphaFoldDB" id="D5EGI0"/>
<evidence type="ECO:0000256" key="9">
    <source>
        <dbReference type="ARBA" id="ARBA00023167"/>
    </source>
</evidence>
<keyword evidence="10 12" id="KW-0511">Multifunctional enzyme</keyword>
<dbReference type="UniPathway" id="UPA00193"/>
<dbReference type="HOGENOM" id="CLU_034045_2_1_0"/>
<dbReference type="InterPro" id="IPR020867">
    <property type="entry name" value="THF_DH/CycHdrlase_CS"/>
</dbReference>
<evidence type="ECO:0000259" key="13">
    <source>
        <dbReference type="Pfam" id="PF00763"/>
    </source>
</evidence>
<evidence type="ECO:0000256" key="1">
    <source>
        <dbReference type="ARBA" id="ARBA00004777"/>
    </source>
</evidence>
<keyword evidence="8 12" id="KW-0368">Histidine biosynthesis</keyword>
<dbReference type="CDD" id="cd01080">
    <property type="entry name" value="NAD_bind_m-THF_DH_Cyclohyd"/>
    <property type="match status" value="1"/>
</dbReference>
<dbReference type="InterPro" id="IPR036291">
    <property type="entry name" value="NAD(P)-bd_dom_sf"/>
</dbReference>
<reference evidence="15 16" key="1">
    <citation type="journal article" date="2010" name="Stand. Genomic Sci.">
        <title>Complete genome sequence of Aminobacterium colombiense type strain (ALA-1).</title>
        <authorList>
            <person name="Chertkov O."/>
            <person name="Sikorski J."/>
            <person name="Brambilla E."/>
            <person name="Lapidus A."/>
            <person name="Copeland A."/>
            <person name="Glavina Del Rio T."/>
            <person name="Nolan M."/>
            <person name="Lucas S."/>
            <person name="Tice H."/>
            <person name="Cheng J.F."/>
            <person name="Han C."/>
            <person name="Detter J.C."/>
            <person name="Bruce D."/>
            <person name="Tapia R."/>
            <person name="Goodwin L."/>
            <person name="Pitluck S."/>
            <person name="Liolios K."/>
            <person name="Ivanova N."/>
            <person name="Mavromatis K."/>
            <person name="Ovchinnikova G."/>
            <person name="Pati A."/>
            <person name="Chen A."/>
            <person name="Palaniappan K."/>
            <person name="Land M."/>
            <person name="Hauser L."/>
            <person name="Chang Y.J."/>
            <person name="Jeffries C.D."/>
            <person name="Spring S."/>
            <person name="Rohde M."/>
            <person name="Goker M."/>
            <person name="Bristow J."/>
            <person name="Eisen J.A."/>
            <person name="Markowitz V."/>
            <person name="Hugenholtz P."/>
            <person name="Kyrpides N.C."/>
            <person name="Klenk H.P."/>
        </authorList>
    </citation>
    <scope>NUCLEOTIDE SEQUENCE [LARGE SCALE GENOMIC DNA]</scope>
    <source>
        <strain evidence="16">DSM 12261 / ALA-1</strain>
    </source>
</reference>
<dbReference type="FunFam" id="3.40.50.720:FF:000094">
    <property type="entry name" value="Bifunctional protein FolD"/>
    <property type="match status" value="1"/>
</dbReference>
<evidence type="ECO:0000256" key="3">
    <source>
        <dbReference type="ARBA" id="ARBA00022605"/>
    </source>
</evidence>
<evidence type="ECO:0000256" key="7">
    <source>
        <dbReference type="ARBA" id="ARBA00023002"/>
    </source>
</evidence>
<comment type="pathway">
    <text evidence="1 12">One-carbon metabolism; tetrahydrofolate interconversion.</text>
</comment>
<evidence type="ECO:0000256" key="10">
    <source>
        <dbReference type="ARBA" id="ARBA00023268"/>
    </source>
</evidence>
<evidence type="ECO:0000256" key="6">
    <source>
        <dbReference type="ARBA" id="ARBA00022857"/>
    </source>
</evidence>
<dbReference type="KEGG" id="aco:Amico_1545"/>
<evidence type="ECO:0000313" key="16">
    <source>
        <dbReference type="Proteomes" id="UP000002366"/>
    </source>
</evidence>